<dbReference type="Pfam" id="PF00773">
    <property type="entry name" value="RNB"/>
    <property type="match status" value="1"/>
</dbReference>
<dbReference type="EMBL" id="CAJNOK010030361">
    <property type="protein sequence ID" value="CAF1459063.1"/>
    <property type="molecule type" value="Genomic_DNA"/>
</dbReference>
<sequence>MESLSTLDTILFVLAFLAIVCGMLLSKSGSGGGISALSGQEIELFKKSKSRGFIRYVQVAMFLIGIAIIVITFARILNFYKRDNFRPASADQTAAFLKEPIELVKKELDLLLANKVVSLVGSMRYTLTKNVVAQQIDRSISHEGVLSVIKSGAGFVKMPAAPNVVPLEYYVDQANLNSAMHGDTVRVSPVIVDFGSSRQVAEAIVTGVVKRGKDFFVAEVVAGEKPGTLRLVADDLRITLPLVLDSYAGLVPGHKILFKVSEFESNQIYGSLAKIIGHANDPEVDMMSIVHEFGAEPEFSEEALEFANQLTKVPFEQAKTPHHEDLTSFNFITIDPHDAKDLDDAVCVKENDDGTYLLYVAIADLGSYVPKDSALDLDAYMRGTSIYLTNKVIPMVPHALSNDICSLNPHVPKLTVTCEMRIDQQGQFLEMNTYPSVIATKRRFSYGEVNDFFSKKTELENDHDDIKKMLTISKKLHEILRKDKMKRGYIDFDLKEPKVIVDQRGKAIDVIVKERGIAQRMIEDFMIAANEAMTLLAQKNKLPFVYRVHDRPSAKKLTAVKTFAIKAGFSSMGDIETIKADEIASWLSLHHHLPNYSLVSKLILRKRIALKESLDEACEQSSLAEVRAVEIERAVNSMKFAEMMNDRLGEEFSATVSTVTNFGFFVELENTIEGLVPI</sequence>
<dbReference type="GO" id="GO:0004527">
    <property type="term" value="F:exonuclease activity"/>
    <property type="evidence" value="ECO:0007669"/>
    <property type="project" value="UniProtKB-KW"/>
</dbReference>
<organism evidence="6 8">
    <name type="scientific">Didymodactylos carnosus</name>
    <dbReference type="NCBI Taxonomy" id="1234261"/>
    <lineage>
        <taxon>Eukaryota</taxon>
        <taxon>Metazoa</taxon>
        <taxon>Spiralia</taxon>
        <taxon>Gnathifera</taxon>
        <taxon>Rotifera</taxon>
        <taxon>Eurotatoria</taxon>
        <taxon>Bdelloidea</taxon>
        <taxon>Philodinida</taxon>
        <taxon>Philodinidae</taxon>
        <taxon>Didymodactylos</taxon>
    </lineage>
</organism>
<evidence type="ECO:0000313" key="8">
    <source>
        <dbReference type="Proteomes" id="UP000677228"/>
    </source>
</evidence>
<keyword evidence="4" id="KW-0812">Transmembrane</keyword>
<dbReference type="SUPFAM" id="SSF50249">
    <property type="entry name" value="Nucleic acid-binding proteins"/>
    <property type="match status" value="3"/>
</dbReference>
<feature type="domain" description="S1 motif" evidence="5">
    <location>
        <begin position="649"/>
        <end position="678"/>
    </location>
</feature>
<dbReference type="Gene3D" id="2.40.50.140">
    <property type="entry name" value="Nucleic acid-binding proteins"/>
    <property type="match status" value="2"/>
</dbReference>
<dbReference type="InterPro" id="IPR050180">
    <property type="entry name" value="RNR_Ribonuclease"/>
</dbReference>
<dbReference type="Pfam" id="PF17876">
    <property type="entry name" value="CSD2"/>
    <property type="match status" value="1"/>
</dbReference>
<dbReference type="AlphaFoldDB" id="A0A8S2FHV7"/>
<protein>
    <recommendedName>
        <fullName evidence="5">S1 motif domain-containing protein</fullName>
    </recommendedName>
</protein>
<dbReference type="GO" id="GO:0006402">
    <property type="term" value="P:mRNA catabolic process"/>
    <property type="evidence" value="ECO:0007669"/>
    <property type="project" value="TreeGrafter"/>
</dbReference>
<evidence type="ECO:0000313" key="6">
    <source>
        <dbReference type="EMBL" id="CAF1459063.1"/>
    </source>
</evidence>
<feature type="transmembrane region" description="Helical" evidence="4">
    <location>
        <begin position="6"/>
        <end position="25"/>
    </location>
</feature>
<dbReference type="Proteomes" id="UP000677228">
    <property type="component" value="Unassembled WGS sequence"/>
</dbReference>
<feature type="transmembrane region" description="Helical" evidence="4">
    <location>
        <begin position="56"/>
        <end position="77"/>
    </location>
</feature>
<name>A0A8S2FHV7_9BILA</name>
<keyword evidence="1" id="KW-0540">Nuclease</keyword>
<evidence type="ECO:0000256" key="4">
    <source>
        <dbReference type="SAM" id="Phobius"/>
    </source>
</evidence>
<keyword evidence="3" id="KW-0269">Exonuclease</keyword>
<dbReference type="Pfam" id="PF00575">
    <property type="entry name" value="S1"/>
    <property type="match status" value="1"/>
</dbReference>
<dbReference type="SMART" id="SM00955">
    <property type="entry name" value="RNB"/>
    <property type="match status" value="1"/>
</dbReference>
<reference evidence="6" key="1">
    <citation type="submission" date="2021-02" db="EMBL/GenBank/DDBJ databases">
        <authorList>
            <person name="Nowell W R."/>
        </authorList>
    </citation>
    <scope>NUCLEOTIDE SEQUENCE</scope>
</reference>
<proteinExistence type="predicted"/>
<evidence type="ECO:0000256" key="1">
    <source>
        <dbReference type="ARBA" id="ARBA00022722"/>
    </source>
</evidence>
<comment type="caution">
    <text evidence="6">The sequence shown here is derived from an EMBL/GenBank/DDBJ whole genome shotgun (WGS) entry which is preliminary data.</text>
</comment>
<keyword evidence="2" id="KW-0378">Hydrolase</keyword>
<gene>
    <name evidence="6" type="ORF">OVA965_LOCUS35163</name>
    <name evidence="7" type="ORF">TMI583_LOCUS36124</name>
</gene>
<dbReference type="GO" id="GO:0005829">
    <property type="term" value="C:cytosol"/>
    <property type="evidence" value="ECO:0007669"/>
    <property type="project" value="TreeGrafter"/>
</dbReference>
<evidence type="ECO:0000256" key="3">
    <source>
        <dbReference type="ARBA" id="ARBA00022839"/>
    </source>
</evidence>
<dbReference type="PANTHER" id="PTHR23355:SF9">
    <property type="entry name" value="DIS3-LIKE EXONUCLEASE 2"/>
    <property type="match status" value="1"/>
</dbReference>
<dbReference type="EMBL" id="CAJOBA010052225">
    <property type="protein sequence ID" value="CAF4252739.1"/>
    <property type="molecule type" value="Genomic_DNA"/>
</dbReference>
<dbReference type="PANTHER" id="PTHR23355">
    <property type="entry name" value="RIBONUCLEASE"/>
    <property type="match status" value="1"/>
</dbReference>
<dbReference type="GO" id="GO:0003723">
    <property type="term" value="F:RNA binding"/>
    <property type="evidence" value="ECO:0007669"/>
    <property type="project" value="InterPro"/>
</dbReference>
<dbReference type="InterPro" id="IPR001900">
    <property type="entry name" value="RNase_II/R"/>
</dbReference>
<dbReference type="InterPro" id="IPR003029">
    <property type="entry name" value="S1_domain"/>
</dbReference>
<dbReference type="Proteomes" id="UP000682733">
    <property type="component" value="Unassembled WGS sequence"/>
</dbReference>
<accession>A0A8S2FHV7</accession>
<keyword evidence="4" id="KW-1133">Transmembrane helix</keyword>
<evidence type="ECO:0000313" key="7">
    <source>
        <dbReference type="EMBL" id="CAF4252739.1"/>
    </source>
</evidence>
<dbReference type="InterPro" id="IPR040476">
    <property type="entry name" value="CSD2"/>
</dbReference>
<feature type="non-terminal residue" evidence="6">
    <location>
        <position position="1"/>
    </location>
</feature>
<dbReference type="InterPro" id="IPR012340">
    <property type="entry name" value="NA-bd_OB-fold"/>
</dbReference>
<dbReference type="GO" id="GO:0004540">
    <property type="term" value="F:RNA nuclease activity"/>
    <property type="evidence" value="ECO:0007669"/>
    <property type="project" value="InterPro"/>
</dbReference>
<evidence type="ECO:0000259" key="5">
    <source>
        <dbReference type="PROSITE" id="PS50126"/>
    </source>
</evidence>
<dbReference type="PROSITE" id="PS50126">
    <property type="entry name" value="S1"/>
    <property type="match status" value="1"/>
</dbReference>
<keyword evidence="4" id="KW-0472">Membrane</keyword>
<evidence type="ECO:0000256" key="2">
    <source>
        <dbReference type="ARBA" id="ARBA00022801"/>
    </source>
</evidence>